<dbReference type="EMBL" id="JABMIG020000270">
    <property type="protein sequence ID" value="KAL3783025.1"/>
    <property type="molecule type" value="Genomic_DNA"/>
</dbReference>
<accession>A0ABD3P4B3</accession>
<organism evidence="2 3">
    <name type="scientific">Cyclotella cryptica</name>
    <dbReference type="NCBI Taxonomy" id="29204"/>
    <lineage>
        <taxon>Eukaryota</taxon>
        <taxon>Sar</taxon>
        <taxon>Stramenopiles</taxon>
        <taxon>Ochrophyta</taxon>
        <taxon>Bacillariophyta</taxon>
        <taxon>Coscinodiscophyceae</taxon>
        <taxon>Thalassiosirophycidae</taxon>
        <taxon>Stephanodiscales</taxon>
        <taxon>Stephanodiscaceae</taxon>
        <taxon>Cyclotella</taxon>
    </lineage>
</organism>
<keyword evidence="3" id="KW-1185">Reference proteome</keyword>
<dbReference type="Proteomes" id="UP001516023">
    <property type="component" value="Unassembled WGS sequence"/>
</dbReference>
<gene>
    <name evidence="2" type="ORF">HJC23_010132</name>
</gene>
<dbReference type="AlphaFoldDB" id="A0ABD3P4B3"/>
<name>A0ABD3P4B3_9STRA</name>
<evidence type="ECO:0000256" key="1">
    <source>
        <dbReference type="SAM" id="MobiDB-lite"/>
    </source>
</evidence>
<sequence>MSLGTLQCHHRSCLLLHTKPPQRLCVKKMFSIPRKHWTKTRVIATRRIISEKVLTLIILDAAAVEAVMKKGKKKGGKSKGDVEVSMPRDLTSEDSGEFVPILAME</sequence>
<evidence type="ECO:0000313" key="2">
    <source>
        <dbReference type="EMBL" id="KAL3783025.1"/>
    </source>
</evidence>
<feature type="region of interest" description="Disordered" evidence="1">
    <location>
        <begin position="70"/>
        <end position="93"/>
    </location>
</feature>
<comment type="caution">
    <text evidence="2">The sequence shown here is derived from an EMBL/GenBank/DDBJ whole genome shotgun (WGS) entry which is preliminary data.</text>
</comment>
<evidence type="ECO:0000313" key="3">
    <source>
        <dbReference type="Proteomes" id="UP001516023"/>
    </source>
</evidence>
<proteinExistence type="predicted"/>
<protein>
    <submittedName>
        <fullName evidence="2">Uncharacterized protein</fullName>
    </submittedName>
</protein>
<reference evidence="2 3" key="1">
    <citation type="journal article" date="2020" name="G3 (Bethesda)">
        <title>Improved Reference Genome for Cyclotella cryptica CCMP332, a Model for Cell Wall Morphogenesis, Salinity Adaptation, and Lipid Production in Diatoms (Bacillariophyta).</title>
        <authorList>
            <person name="Roberts W.R."/>
            <person name="Downey K.M."/>
            <person name="Ruck E.C."/>
            <person name="Traller J.C."/>
            <person name="Alverson A.J."/>
        </authorList>
    </citation>
    <scope>NUCLEOTIDE SEQUENCE [LARGE SCALE GENOMIC DNA]</scope>
    <source>
        <strain evidence="2 3">CCMP332</strain>
    </source>
</reference>